<keyword evidence="4" id="KW-0963">Cytoplasm</keyword>
<dbReference type="EMBL" id="JBJKFK010000331">
    <property type="protein sequence ID" value="KAL3317782.1"/>
    <property type="molecule type" value="Genomic_DNA"/>
</dbReference>
<evidence type="ECO:0000313" key="14">
    <source>
        <dbReference type="EMBL" id="KAL3317782.1"/>
    </source>
</evidence>
<protein>
    <recommendedName>
        <fullName evidence="3 11">Glutamine synthetase</fullName>
        <ecNumber evidence="3 11">6.3.1.2</ecNumber>
    </recommendedName>
</protein>
<dbReference type="PROSITE" id="PS51986">
    <property type="entry name" value="GS_BETA_GRASP"/>
    <property type="match status" value="1"/>
</dbReference>
<sequence>MKNLLSQQILEKYLQLPQPESISKVTYVWIDGSGENLRCKTKTLQYVPNSVEDCPIWNFDGSSTGQASGKNSDVYLHPVALFCDPFCRGNDKLVLCETYDYKKMPHVSNKRYKCLKIMEQAKDQKPWFGIEQEYTLLGDDGRPFRWPSNGYPEPQGPYYCGVGADKVYGRAIAEAHHKACVYAGVKICGTNAEVMLSQWEFQIGPCEGIQAGDHLWMARFLLYRVAEDFGVSVSLDPKPIVGDWNGAGAHTNFSTVATRDPKNGLIAIEEAIQKLSNKHMDHIKYYDPKGGSDNKRRLTGLHETSSIDDFSHGVAHRGASIRIPRQVSEDGFGYLEDRRPSSNCDPYDVTSKLVETCCL</sequence>
<dbReference type="InterPro" id="IPR008146">
    <property type="entry name" value="Gln_synth_cat_dom"/>
</dbReference>
<name>A0ABD2QEX7_9PLAT</name>
<evidence type="ECO:0000256" key="7">
    <source>
        <dbReference type="ARBA" id="ARBA00022840"/>
    </source>
</evidence>
<evidence type="ECO:0000256" key="11">
    <source>
        <dbReference type="RuleBase" id="RU004356"/>
    </source>
</evidence>
<dbReference type="InterPro" id="IPR050292">
    <property type="entry name" value="Glutamine_Synthetase"/>
</dbReference>
<evidence type="ECO:0000256" key="1">
    <source>
        <dbReference type="ARBA" id="ARBA00004496"/>
    </source>
</evidence>
<dbReference type="InterPro" id="IPR027303">
    <property type="entry name" value="Gln_synth_gly_rich_site"/>
</dbReference>
<organism evidence="14 15">
    <name type="scientific">Cichlidogyrus casuarinus</name>
    <dbReference type="NCBI Taxonomy" id="1844966"/>
    <lineage>
        <taxon>Eukaryota</taxon>
        <taxon>Metazoa</taxon>
        <taxon>Spiralia</taxon>
        <taxon>Lophotrochozoa</taxon>
        <taxon>Platyhelminthes</taxon>
        <taxon>Monogenea</taxon>
        <taxon>Monopisthocotylea</taxon>
        <taxon>Dactylogyridea</taxon>
        <taxon>Ancyrocephalidae</taxon>
        <taxon>Cichlidogyrus</taxon>
    </lineage>
</organism>
<proteinExistence type="inferred from homology"/>
<reference evidence="14 15" key="1">
    <citation type="submission" date="2024-11" db="EMBL/GenBank/DDBJ databases">
        <title>Adaptive evolution of stress response genes in parasites aligns with host niche diversity.</title>
        <authorList>
            <person name="Hahn C."/>
            <person name="Resl P."/>
        </authorList>
    </citation>
    <scope>NUCLEOTIDE SEQUENCE [LARGE SCALE GENOMIC DNA]</scope>
    <source>
        <strain evidence="14">EGGRZ-B1_66</strain>
        <tissue evidence="14">Body</tissue>
    </source>
</reference>
<evidence type="ECO:0000259" key="12">
    <source>
        <dbReference type="PROSITE" id="PS51986"/>
    </source>
</evidence>
<dbReference type="GO" id="GO:0004356">
    <property type="term" value="F:glutamine synthetase activity"/>
    <property type="evidence" value="ECO:0007669"/>
    <property type="project" value="UniProtKB-EC"/>
</dbReference>
<keyword evidence="6 11" id="KW-0547">Nucleotide-binding</keyword>
<comment type="caution">
    <text evidence="14">The sequence shown here is derived from an EMBL/GenBank/DDBJ whole genome shotgun (WGS) entry which is preliminary data.</text>
</comment>
<dbReference type="GO" id="GO:0005737">
    <property type="term" value="C:cytoplasm"/>
    <property type="evidence" value="ECO:0007669"/>
    <property type="project" value="UniProtKB-SubCell"/>
</dbReference>
<dbReference type="PROSITE" id="PS00180">
    <property type="entry name" value="GLNA_1"/>
    <property type="match status" value="1"/>
</dbReference>
<evidence type="ECO:0000256" key="8">
    <source>
        <dbReference type="ARBA" id="ARBA00049436"/>
    </source>
</evidence>
<dbReference type="PROSITE" id="PS00181">
    <property type="entry name" value="GLNA_ATP"/>
    <property type="match status" value="1"/>
</dbReference>
<dbReference type="SUPFAM" id="SSF55931">
    <property type="entry name" value="Glutamine synthetase/guanido kinase"/>
    <property type="match status" value="1"/>
</dbReference>
<evidence type="ECO:0000259" key="13">
    <source>
        <dbReference type="PROSITE" id="PS51987"/>
    </source>
</evidence>
<feature type="domain" description="GS beta-grasp" evidence="12">
    <location>
        <begin position="23"/>
        <end position="103"/>
    </location>
</feature>
<evidence type="ECO:0000256" key="10">
    <source>
        <dbReference type="RuleBase" id="RU000384"/>
    </source>
</evidence>
<dbReference type="PROSITE" id="PS51987">
    <property type="entry name" value="GS_CATALYTIC"/>
    <property type="match status" value="1"/>
</dbReference>
<dbReference type="PANTHER" id="PTHR20852:SF57">
    <property type="entry name" value="GLUTAMINE SYNTHETASE 2 CYTOPLASMIC"/>
    <property type="match status" value="1"/>
</dbReference>
<dbReference type="InterPro" id="IPR008147">
    <property type="entry name" value="Gln_synt_N"/>
</dbReference>
<keyword evidence="15" id="KW-1185">Reference proteome</keyword>
<dbReference type="SUPFAM" id="SSF54368">
    <property type="entry name" value="Glutamine synthetase, N-terminal domain"/>
    <property type="match status" value="1"/>
</dbReference>
<dbReference type="Gene3D" id="3.10.20.70">
    <property type="entry name" value="Glutamine synthetase, N-terminal domain"/>
    <property type="match status" value="1"/>
</dbReference>
<dbReference type="InterPro" id="IPR027302">
    <property type="entry name" value="Gln_synth_N_conserv_site"/>
</dbReference>
<keyword evidence="5 11" id="KW-0436">Ligase</keyword>
<evidence type="ECO:0000256" key="3">
    <source>
        <dbReference type="ARBA" id="ARBA00012937"/>
    </source>
</evidence>
<dbReference type="FunFam" id="3.10.20.70:FF:000004">
    <property type="entry name" value="Glutamine synthetase"/>
    <property type="match status" value="1"/>
</dbReference>
<dbReference type="Gene3D" id="3.30.590.10">
    <property type="entry name" value="Glutamine synthetase/guanido kinase, catalytic domain"/>
    <property type="match status" value="1"/>
</dbReference>
<dbReference type="GO" id="GO:0005524">
    <property type="term" value="F:ATP binding"/>
    <property type="evidence" value="ECO:0007669"/>
    <property type="project" value="UniProtKB-KW"/>
</dbReference>
<keyword evidence="7 11" id="KW-0067">ATP-binding</keyword>
<dbReference type="Proteomes" id="UP001626550">
    <property type="component" value="Unassembled WGS sequence"/>
</dbReference>
<dbReference type="SMART" id="SM01230">
    <property type="entry name" value="Gln-synt_C"/>
    <property type="match status" value="1"/>
</dbReference>
<evidence type="ECO:0000256" key="2">
    <source>
        <dbReference type="ARBA" id="ARBA00009897"/>
    </source>
</evidence>
<comment type="subcellular location">
    <subcellularLocation>
        <location evidence="1">Cytoplasm</location>
    </subcellularLocation>
</comment>
<dbReference type="AlphaFoldDB" id="A0ABD2QEX7"/>
<comment type="similarity">
    <text evidence="2 9 10">Belongs to the glutamine synthetase family.</text>
</comment>
<feature type="domain" description="GS catalytic" evidence="13">
    <location>
        <begin position="110"/>
        <end position="359"/>
    </location>
</feature>
<dbReference type="EC" id="6.3.1.2" evidence="3 11"/>
<dbReference type="Pfam" id="PF00120">
    <property type="entry name" value="Gln-synt_C"/>
    <property type="match status" value="1"/>
</dbReference>
<dbReference type="InterPro" id="IPR014746">
    <property type="entry name" value="Gln_synth/guanido_kin_cat_dom"/>
</dbReference>
<comment type="catalytic activity">
    <reaction evidence="8 11">
        <text>L-glutamate + NH4(+) + ATP = L-glutamine + ADP + phosphate + H(+)</text>
        <dbReference type="Rhea" id="RHEA:16169"/>
        <dbReference type="ChEBI" id="CHEBI:15378"/>
        <dbReference type="ChEBI" id="CHEBI:28938"/>
        <dbReference type="ChEBI" id="CHEBI:29985"/>
        <dbReference type="ChEBI" id="CHEBI:30616"/>
        <dbReference type="ChEBI" id="CHEBI:43474"/>
        <dbReference type="ChEBI" id="CHEBI:58359"/>
        <dbReference type="ChEBI" id="CHEBI:456216"/>
        <dbReference type="EC" id="6.3.1.2"/>
    </reaction>
</comment>
<dbReference type="Pfam" id="PF03951">
    <property type="entry name" value="Gln-synt_N"/>
    <property type="match status" value="1"/>
</dbReference>
<dbReference type="FunFam" id="3.30.590.10:FF:000011">
    <property type="entry name" value="Glutamine synthetase"/>
    <property type="match status" value="1"/>
</dbReference>
<evidence type="ECO:0000256" key="6">
    <source>
        <dbReference type="ARBA" id="ARBA00022741"/>
    </source>
</evidence>
<dbReference type="PANTHER" id="PTHR20852">
    <property type="entry name" value="GLUTAMINE SYNTHETASE"/>
    <property type="match status" value="1"/>
</dbReference>
<dbReference type="InterPro" id="IPR036651">
    <property type="entry name" value="Gln_synt_N_sf"/>
</dbReference>
<evidence type="ECO:0000256" key="4">
    <source>
        <dbReference type="ARBA" id="ARBA00022490"/>
    </source>
</evidence>
<evidence type="ECO:0000313" key="15">
    <source>
        <dbReference type="Proteomes" id="UP001626550"/>
    </source>
</evidence>
<evidence type="ECO:0000256" key="5">
    <source>
        <dbReference type="ARBA" id="ARBA00022598"/>
    </source>
</evidence>
<evidence type="ECO:0000256" key="9">
    <source>
        <dbReference type="PROSITE-ProRule" id="PRU01330"/>
    </source>
</evidence>
<gene>
    <name evidence="14" type="ORF">Ciccas_003560</name>
</gene>
<accession>A0ABD2QEX7</accession>